<dbReference type="InterPro" id="IPR029028">
    <property type="entry name" value="Alpha/beta_knot_MTases"/>
</dbReference>
<dbReference type="Pfam" id="PF00588">
    <property type="entry name" value="SpoU_methylase"/>
    <property type="match status" value="1"/>
</dbReference>
<name>A0AA41W7X3_9GAMM</name>
<organism evidence="6 7">
    <name type="scientific">Echinimonas agarilytica</name>
    <dbReference type="NCBI Taxonomy" id="1215918"/>
    <lineage>
        <taxon>Bacteria</taxon>
        <taxon>Pseudomonadati</taxon>
        <taxon>Pseudomonadota</taxon>
        <taxon>Gammaproteobacteria</taxon>
        <taxon>Alteromonadales</taxon>
        <taxon>Echinimonadaceae</taxon>
        <taxon>Echinimonas</taxon>
    </lineage>
</organism>
<dbReference type="CDD" id="cd18098">
    <property type="entry name" value="SpoU-like"/>
    <property type="match status" value="1"/>
</dbReference>
<dbReference type="PANTHER" id="PTHR42786:SF6">
    <property type="entry name" value="TRNA_RRNA METHYLTRANSFERASE SPOU TYPE DOMAIN-CONTAINING PROTEIN"/>
    <property type="match status" value="1"/>
</dbReference>
<evidence type="ECO:0000256" key="2">
    <source>
        <dbReference type="ARBA" id="ARBA00022603"/>
    </source>
</evidence>
<evidence type="ECO:0000313" key="6">
    <source>
        <dbReference type="EMBL" id="MCM2680278.1"/>
    </source>
</evidence>
<dbReference type="InterPro" id="IPR001537">
    <property type="entry name" value="SpoU_MeTrfase"/>
</dbReference>
<dbReference type="GO" id="GO:0002128">
    <property type="term" value="P:tRNA nucleoside ribose methylation"/>
    <property type="evidence" value="ECO:0007669"/>
    <property type="project" value="TreeGrafter"/>
</dbReference>
<dbReference type="InterPro" id="IPR004384">
    <property type="entry name" value="RNA_MeTrfase_TrmJ/LasT"/>
</dbReference>
<dbReference type="Proteomes" id="UP001165393">
    <property type="component" value="Unassembled WGS sequence"/>
</dbReference>
<evidence type="ECO:0000313" key="7">
    <source>
        <dbReference type="Proteomes" id="UP001165393"/>
    </source>
</evidence>
<evidence type="ECO:0000259" key="5">
    <source>
        <dbReference type="Pfam" id="PF00588"/>
    </source>
</evidence>
<keyword evidence="4" id="KW-0949">S-adenosyl-L-methionine</keyword>
<keyword evidence="2 6" id="KW-0489">Methyltransferase</keyword>
<evidence type="ECO:0000256" key="4">
    <source>
        <dbReference type="ARBA" id="ARBA00022691"/>
    </source>
</evidence>
<reference evidence="6 7" key="1">
    <citation type="journal article" date="2013" name="Antonie Van Leeuwenhoek">
        <title>Echinimonas agarilytica gen. nov., sp. nov., a new gammaproteobacterium isolated from the sea urchin Strongylocentrotus intermedius.</title>
        <authorList>
            <person name="Nedashkovskaya O.I."/>
            <person name="Stenkova A.M."/>
            <person name="Zhukova N.V."/>
            <person name="Van Trappen S."/>
            <person name="Lee J.S."/>
            <person name="Kim S.B."/>
        </authorList>
    </citation>
    <scope>NUCLEOTIDE SEQUENCE [LARGE SCALE GENOMIC DNA]</scope>
    <source>
        <strain evidence="6 7">KMM 6351</strain>
    </source>
</reference>
<keyword evidence="7" id="KW-1185">Reference proteome</keyword>
<protein>
    <submittedName>
        <fullName evidence="6">RNA methyltransferase</fullName>
    </submittedName>
</protein>
<dbReference type="RefSeq" id="WP_251261696.1">
    <property type="nucleotide sequence ID" value="NZ_JAMQGP010000004.1"/>
</dbReference>
<evidence type="ECO:0000256" key="3">
    <source>
        <dbReference type="ARBA" id="ARBA00022679"/>
    </source>
</evidence>
<sequence>MTTTPTPHVSIGLINPKSATNVGAVMRASGCYQVNSVRYTGERYERAAKYHTDTHNARLAIPLTGMKDILEDLPQGMQVVCVDLIEGATPLPHFEHPASALYVFGPEDGTISQELLDRADHAVYVPTVGCMNLAASVNVVLYDRLAKSDLSNATDELVKSSRDINNNVKVKLADEKNR</sequence>
<dbReference type="Gene3D" id="3.40.1280.10">
    <property type="match status" value="1"/>
</dbReference>
<proteinExistence type="inferred from homology"/>
<comment type="similarity">
    <text evidence="1">Belongs to the class IV-like SAM-binding methyltransferase superfamily. RNA methyltransferase TrmH family.</text>
</comment>
<accession>A0AA41W7X3</accession>
<dbReference type="GO" id="GO:0003723">
    <property type="term" value="F:RNA binding"/>
    <property type="evidence" value="ECO:0007669"/>
    <property type="project" value="InterPro"/>
</dbReference>
<evidence type="ECO:0000256" key="1">
    <source>
        <dbReference type="ARBA" id="ARBA00007228"/>
    </source>
</evidence>
<dbReference type="AlphaFoldDB" id="A0AA41W7X3"/>
<comment type="caution">
    <text evidence="6">The sequence shown here is derived from an EMBL/GenBank/DDBJ whole genome shotgun (WGS) entry which is preliminary data.</text>
</comment>
<dbReference type="GO" id="GO:0005829">
    <property type="term" value="C:cytosol"/>
    <property type="evidence" value="ECO:0007669"/>
    <property type="project" value="TreeGrafter"/>
</dbReference>
<gene>
    <name evidence="6" type="ORF">NAF29_11425</name>
</gene>
<dbReference type="PANTHER" id="PTHR42786">
    <property type="entry name" value="TRNA/RRNA METHYLTRANSFERASE"/>
    <property type="match status" value="1"/>
</dbReference>
<feature type="domain" description="tRNA/rRNA methyltransferase SpoU type" evidence="5">
    <location>
        <begin position="10"/>
        <end position="142"/>
    </location>
</feature>
<dbReference type="SUPFAM" id="SSF75217">
    <property type="entry name" value="alpha/beta knot"/>
    <property type="match status" value="1"/>
</dbReference>
<dbReference type="GO" id="GO:0008173">
    <property type="term" value="F:RNA methyltransferase activity"/>
    <property type="evidence" value="ECO:0007669"/>
    <property type="project" value="InterPro"/>
</dbReference>
<keyword evidence="3" id="KW-0808">Transferase</keyword>
<dbReference type="EMBL" id="JAMQGP010000004">
    <property type="protein sequence ID" value="MCM2680278.1"/>
    <property type="molecule type" value="Genomic_DNA"/>
</dbReference>
<dbReference type="InterPro" id="IPR029026">
    <property type="entry name" value="tRNA_m1G_MTases_N"/>
</dbReference>